<accession>A0ABY2KH72</accession>
<organism evidence="1 2">
    <name type="scientific">Pseudotabrizicola sediminis</name>
    <dbReference type="NCBI Taxonomy" id="2486418"/>
    <lineage>
        <taxon>Bacteria</taxon>
        <taxon>Pseudomonadati</taxon>
        <taxon>Pseudomonadota</taxon>
        <taxon>Alphaproteobacteria</taxon>
        <taxon>Rhodobacterales</taxon>
        <taxon>Paracoccaceae</taxon>
        <taxon>Pseudotabrizicola</taxon>
    </lineage>
</organism>
<evidence type="ECO:0000313" key="2">
    <source>
        <dbReference type="Proteomes" id="UP000297741"/>
    </source>
</evidence>
<evidence type="ECO:0000313" key="1">
    <source>
        <dbReference type="EMBL" id="TGD41618.1"/>
    </source>
</evidence>
<proteinExistence type="predicted"/>
<name>A0ABY2KH72_9RHOB</name>
<sequence>MTDLPISQLQPVTSAGKIAPTLARLTALFRTACSALAQAVARNAQRRAMRRAPEEILAAQARREEARRAVDRLLR</sequence>
<reference evidence="1 2" key="1">
    <citation type="submission" date="2018-11" db="EMBL/GenBank/DDBJ databases">
        <title>Tabrizicola sp. isolated from sediment of alpine lake.</title>
        <authorList>
            <person name="Liu Z."/>
        </authorList>
    </citation>
    <scope>NUCLEOTIDE SEQUENCE [LARGE SCALE GENOMIC DNA]</scope>
    <source>
        <strain evidence="1 2">DRYC-M-16</strain>
    </source>
</reference>
<dbReference type="RefSeq" id="WP_135433711.1">
    <property type="nucleotide sequence ID" value="NZ_RPEM01000018.1"/>
</dbReference>
<dbReference type="EMBL" id="RPEM01000018">
    <property type="protein sequence ID" value="TGD41618.1"/>
    <property type="molecule type" value="Genomic_DNA"/>
</dbReference>
<comment type="caution">
    <text evidence="1">The sequence shown here is derived from an EMBL/GenBank/DDBJ whole genome shotgun (WGS) entry which is preliminary data.</text>
</comment>
<protein>
    <submittedName>
        <fullName evidence="1">Uncharacterized protein</fullName>
    </submittedName>
</protein>
<keyword evidence="2" id="KW-1185">Reference proteome</keyword>
<dbReference type="Proteomes" id="UP000297741">
    <property type="component" value="Unassembled WGS sequence"/>
</dbReference>
<gene>
    <name evidence="1" type="ORF">EEB11_17855</name>
</gene>